<dbReference type="Pfam" id="PF08241">
    <property type="entry name" value="Methyltransf_11"/>
    <property type="match status" value="1"/>
</dbReference>
<dbReference type="RefSeq" id="WP_007937496.1">
    <property type="nucleotide sequence ID" value="NZ_AKVJ01000066.1"/>
</dbReference>
<proteinExistence type="predicted"/>
<dbReference type="CDD" id="cd02440">
    <property type="entry name" value="AdoMet_MTases"/>
    <property type="match status" value="1"/>
</dbReference>
<dbReference type="PATRIC" id="fig|1149862.3.peg.3961"/>
<dbReference type="InterPro" id="IPR029063">
    <property type="entry name" value="SAM-dependent_MTases_sf"/>
</dbReference>
<keyword evidence="3" id="KW-1185">Reference proteome</keyword>
<reference evidence="2 3" key="1">
    <citation type="journal article" date="2012" name="J. Bacteriol.">
        <title>Draft Genome Sequences for Two Metal-Reducing Pelosinus fermentans Strains Isolated from a Cr(VI)-Contaminated Site and for Type Strain R7.</title>
        <authorList>
            <person name="Brown S.D."/>
            <person name="Podar M."/>
            <person name="Klingeman D.M."/>
            <person name="Johnson C.M."/>
            <person name="Yang Z.K."/>
            <person name="Utturkar S.M."/>
            <person name="Land M.L."/>
            <person name="Mosher J.J."/>
            <person name="Hurt R.A.Jr."/>
            <person name="Phelps T.J."/>
            <person name="Palumbo A.V."/>
            <person name="Arkin A.P."/>
            <person name="Hazen T.C."/>
            <person name="Elias D.A."/>
        </authorList>
    </citation>
    <scope>NUCLEOTIDE SEQUENCE [LARGE SCALE GENOMIC DNA]</scope>
    <source>
        <strain evidence="2 3">B4</strain>
    </source>
</reference>
<dbReference type="GO" id="GO:0032259">
    <property type="term" value="P:methylation"/>
    <property type="evidence" value="ECO:0007669"/>
    <property type="project" value="UniProtKB-KW"/>
</dbReference>
<dbReference type="InterPro" id="IPR013216">
    <property type="entry name" value="Methyltransf_11"/>
</dbReference>
<accession>I8RFI5</accession>
<comment type="caution">
    <text evidence="2">The sequence shown here is derived from an EMBL/GenBank/DDBJ whole genome shotgun (WGS) entry which is preliminary data.</text>
</comment>
<gene>
    <name evidence="2" type="ORF">FB4_0951</name>
</gene>
<keyword evidence="2" id="KW-0808">Transferase</keyword>
<dbReference type="Gene3D" id="3.40.50.150">
    <property type="entry name" value="Vaccinia Virus protein VP39"/>
    <property type="match status" value="1"/>
</dbReference>
<keyword evidence="2" id="KW-0489">Methyltransferase</keyword>
<dbReference type="GO" id="GO:0008757">
    <property type="term" value="F:S-adenosylmethionine-dependent methyltransferase activity"/>
    <property type="evidence" value="ECO:0007669"/>
    <property type="project" value="InterPro"/>
</dbReference>
<organism evidence="2 3">
    <name type="scientific">Pelosinus fermentans B4</name>
    <dbReference type="NCBI Taxonomy" id="1149862"/>
    <lineage>
        <taxon>Bacteria</taxon>
        <taxon>Bacillati</taxon>
        <taxon>Bacillota</taxon>
        <taxon>Negativicutes</taxon>
        <taxon>Selenomonadales</taxon>
        <taxon>Sporomusaceae</taxon>
        <taxon>Pelosinus</taxon>
    </lineage>
</organism>
<dbReference type="SUPFAM" id="SSF53335">
    <property type="entry name" value="S-adenosyl-L-methionine-dependent methyltransferases"/>
    <property type="match status" value="1"/>
</dbReference>
<evidence type="ECO:0000259" key="1">
    <source>
        <dbReference type="Pfam" id="PF08241"/>
    </source>
</evidence>
<sequence>MSHKFSVKDKKKLDNPERRKLLPPEATLEKLQLYKEDIVADVGCGIGYFSIPAALIVGEIGKIYAMDISTEMLSEVHVRATENNVGNIEIVKTVENSLIVDDESVTYAFICNVLHETNDLSSFLQEVKRILAWDGKVAIIEWKKQESHMGPPISHRIAEAELIETLKHMEFQDISKIDLGDEFYGIIGKKQRE</sequence>
<evidence type="ECO:0000313" key="3">
    <source>
        <dbReference type="Proteomes" id="UP000004324"/>
    </source>
</evidence>
<feature type="domain" description="Methyltransferase type 11" evidence="1">
    <location>
        <begin position="41"/>
        <end position="139"/>
    </location>
</feature>
<name>I8RFI5_9FIRM</name>
<protein>
    <submittedName>
        <fullName evidence="2">Methyltransferase type 11</fullName>
    </submittedName>
</protein>
<dbReference type="OrthoDB" id="9784101at2"/>
<dbReference type="AlphaFoldDB" id="I8RFI5"/>
<dbReference type="EMBL" id="AKVJ01000066">
    <property type="protein sequence ID" value="EIW16440.1"/>
    <property type="molecule type" value="Genomic_DNA"/>
</dbReference>
<dbReference type="Proteomes" id="UP000004324">
    <property type="component" value="Unassembled WGS sequence"/>
</dbReference>
<evidence type="ECO:0000313" key="2">
    <source>
        <dbReference type="EMBL" id="EIW16440.1"/>
    </source>
</evidence>